<dbReference type="GO" id="GO:0034727">
    <property type="term" value="P:piecemeal microautophagy of the nucleus"/>
    <property type="evidence" value="ECO:0007669"/>
    <property type="project" value="TreeGrafter"/>
</dbReference>
<name>A0A7S1XPB0_9STRA</name>
<dbReference type="GO" id="GO:0032446">
    <property type="term" value="P:protein modification by small protein conjugation"/>
    <property type="evidence" value="ECO:0007669"/>
    <property type="project" value="TreeGrafter"/>
</dbReference>
<dbReference type="PANTHER" id="PTHR10953">
    <property type="entry name" value="UBIQUITIN-ACTIVATING ENZYME E1"/>
    <property type="match status" value="1"/>
</dbReference>
<dbReference type="InterPro" id="IPR045886">
    <property type="entry name" value="ThiF/MoeB/HesA"/>
</dbReference>
<dbReference type="EMBL" id="HBGJ01012690">
    <property type="protein sequence ID" value="CAD9249653.1"/>
    <property type="molecule type" value="Transcribed_RNA"/>
</dbReference>
<reference evidence="2" key="1">
    <citation type="submission" date="2021-01" db="EMBL/GenBank/DDBJ databases">
        <authorList>
            <person name="Corre E."/>
            <person name="Pelletier E."/>
            <person name="Niang G."/>
            <person name="Scheremetjew M."/>
            <person name="Finn R."/>
            <person name="Kale V."/>
            <person name="Holt S."/>
            <person name="Cochrane G."/>
            <person name="Meng A."/>
            <person name="Brown T."/>
            <person name="Cohen L."/>
        </authorList>
    </citation>
    <scope>NUCLEOTIDE SEQUENCE</scope>
    <source>
        <strain evidence="2">CCMP2877</strain>
    </source>
</reference>
<dbReference type="GO" id="GO:0006995">
    <property type="term" value="P:cellular response to nitrogen starvation"/>
    <property type="evidence" value="ECO:0007669"/>
    <property type="project" value="TreeGrafter"/>
</dbReference>
<dbReference type="InterPro" id="IPR035985">
    <property type="entry name" value="Ubiquitin-activating_enz"/>
</dbReference>
<proteinExistence type="predicted"/>
<dbReference type="GO" id="GO:0000422">
    <property type="term" value="P:autophagy of mitochondrion"/>
    <property type="evidence" value="ECO:0007669"/>
    <property type="project" value="TreeGrafter"/>
</dbReference>
<sequence length="416" mass="44239">MGPRMANLSNLMDPARLANSSADLNLRLMRWRQYPDLDVDALRQTKVLLLGAGTLGCSIGRLLVGWGFRNIKLLDSGKVSYSNPTRQSLYVSADAERGDYKSVAAAAALNKILPGMNVTGEVFKIPMPGHVNAADAPAARAEAAALDAHIQASDVVFLLTDSRESRWLPTVIAAREDKPLINVALGMDGFLVMRHGGRPAAPPAAGGEACAAGDADDAAAEPQRLGCYFCTDVVAATNSLSNRTLDQMCTVTRPGLAPLASALAVELCVSMLQHPQRHRAPPPPTPILDRVGPLPMAASTQPWATPLGALPHQIRMFISSFGIVTPTIQSFDCCTACSGGVVNAFAAGGADWAVNMLQNPAKLEEVSLTLALTLTLTLTLTLITLQLSGIQKLREVEVDMDWDDDEDEYDDDSSAL</sequence>
<protein>
    <recommendedName>
        <fullName evidence="1">THIF-type NAD/FAD binding fold domain-containing protein</fullName>
    </recommendedName>
</protein>
<dbReference type="SUPFAM" id="SSF69572">
    <property type="entry name" value="Activating enzymes of the ubiquitin-like proteins"/>
    <property type="match status" value="1"/>
</dbReference>
<dbReference type="AlphaFoldDB" id="A0A7S1XPB0"/>
<organism evidence="2">
    <name type="scientific">Phaeomonas parva</name>
    <dbReference type="NCBI Taxonomy" id="124430"/>
    <lineage>
        <taxon>Eukaryota</taxon>
        <taxon>Sar</taxon>
        <taxon>Stramenopiles</taxon>
        <taxon>Ochrophyta</taxon>
        <taxon>Pinguiophyceae</taxon>
        <taxon>Pinguiochrysidales</taxon>
        <taxon>Pinguiochrysidaceae</taxon>
        <taxon>Phaeomonas</taxon>
    </lineage>
</organism>
<dbReference type="Gene3D" id="3.40.50.720">
    <property type="entry name" value="NAD(P)-binding Rossmann-like Domain"/>
    <property type="match status" value="1"/>
</dbReference>
<dbReference type="PANTHER" id="PTHR10953:SF3">
    <property type="entry name" value="UBIQUITIN-LIKE MODIFIER-ACTIVATING ENZYME ATG7"/>
    <property type="match status" value="1"/>
</dbReference>
<feature type="domain" description="THIF-type NAD/FAD binding fold" evidence="1">
    <location>
        <begin position="27"/>
        <end position="277"/>
    </location>
</feature>
<accession>A0A7S1XPB0</accession>
<dbReference type="GO" id="GO:0019778">
    <property type="term" value="F:Atg12 activating enzyme activity"/>
    <property type="evidence" value="ECO:0007669"/>
    <property type="project" value="TreeGrafter"/>
</dbReference>
<evidence type="ECO:0000313" key="2">
    <source>
        <dbReference type="EMBL" id="CAD9249653.1"/>
    </source>
</evidence>
<dbReference type="InterPro" id="IPR000594">
    <property type="entry name" value="ThiF_NAD_FAD-bd"/>
</dbReference>
<dbReference type="GO" id="GO:0000407">
    <property type="term" value="C:phagophore assembly site"/>
    <property type="evidence" value="ECO:0007669"/>
    <property type="project" value="TreeGrafter"/>
</dbReference>
<dbReference type="GO" id="GO:0000045">
    <property type="term" value="P:autophagosome assembly"/>
    <property type="evidence" value="ECO:0007669"/>
    <property type="project" value="TreeGrafter"/>
</dbReference>
<dbReference type="GO" id="GO:0019779">
    <property type="term" value="F:Atg8 activating enzyme activity"/>
    <property type="evidence" value="ECO:0007669"/>
    <property type="project" value="TreeGrafter"/>
</dbReference>
<dbReference type="Pfam" id="PF00899">
    <property type="entry name" value="ThiF"/>
    <property type="match status" value="1"/>
</dbReference>
<gene>
    <name evidence="2" type="ORF">PPAR1163_LOCUS8013</name>
</gene>
<evidence type="ECO:0000259" key="1">
    <source>
        <dbReference type="Pfam" id="PF00899"/>
    </source>
</evidence>